<dbReference type="Proteomes" id="UP000766698">
    <property type="component" value="Unassembled WGS sequence"/>
</dbReference>
<dbReference type="RefSeq" id="WP_182857401.1">
    <property type="nucleotide sequence ID" value="NZ_WMLF01000412.1"/>
</dbReference>
<keyword evidence="3" id="KW-1185">Reference proteome</keyword>
<proteinExistence type="predicted"/>
<feature type="signal peptide" evidence="1">
    <location>
        <begin position="1"/>
        <end position="33"/>
    </location>
</feature>
<keyword evidence="1" id="KW-0732">Signal</keyword>
<sequence length="135" mass="13812">MLTRGRGAARRTAVAVAVATAATALLVGGCAQAEEVRDRAVGCGKLAVATAKLIDELERTIRDPASGDPDQVLDGLDKEVDNVQRYSGDGDLTKAGEDLAAAAKDVRAAVDEGRAPDLAPLRDAGAEVTRVCAKG</sequence>
<organism evidence="2 3">
    <name type="scientific">Streptomyces durbertensis</name>
    <dbReference type="NCBI Taxonomy" id="2448886"/>
    <lineage>
        <taxon>Bacteria</taxon>
        <taxon>Bacillati</taxon>
        <taxon>Actinomycetota</taxon>
        <taxon>Actinomycetes</taxon>
        <taxon>Kitasatosporales</taxon>
        <taxon>Streptomycetaceae</taxon>
        <taxon>Streptomyces</taxon>
    </lineage>
</organism>
<name>A0ABR6ELA8_9ACTN</name>
<evidence type="ECO:0008006" key="4">
    <source>
        <dbReference type="Google" id="ProtNLM"/>
    </source>
</evidence>
<dbReference type="EMBL" id="WMLF01000412">
    <property type="protein sequence ID" value="MBB1246126.1"/>
    <property type="molecule type" value="Genomic_DNA"/>
</dbReference>
<dbReference type="PROSITE" id="PS51257">
    <property type="entry name" value="PROKAR_LIPOPROTEIN"/>
    <property type="match status" value="1"/>
</dbReference>
<comment type="caution">
    <text evidence="2">The sequence shown here is derived from an EMBL/GenBank/DDBJ whole genome shotgun (WGS) entry which is preliminary data.</text>
</comment>
<protein>
    <recommendedName>
        <fullName evidence="4">Secreted protein</fullName>
    </recommendedName>
</protein>
<evidence type="ECO:0000313" key="2">
    <source>
        <dbReference type="EMBL" id="MBB1246126.1"/>
    </source>
</evidence>
<gene>
    <name evidence="2" type="ORF">GL263_21585</name>
</gene>
<evidence type="ECO:0000313" key="3">
    <source>
        <dbReference type="Proteomes" id="UP000766698"/>
    </source>
</evidence>
<evidence type="ECO:0000256" key="1">
    <source>
        <dbReference type="SAM" id="SignalP"/>
    </source>
</evidence>
<accession>A0ABR6ELA8</accession>
<reference evidence="3" key="1">
    <citation type="journal article" date="2020" name="Syst. Appl. Microbiol.">
        <title>Streptomyces alkaliterrae sp. nov., isolated from an alkaline soil, and emended descriptions of Streptomyces alkaliphilus, Streptomyces calidiresistens and Streptomyces durbertensis.</title>
        <authorList>
            <person name="Swiecimska M."/>
            <person name="Golinska P."/>
            <person name="Nouioui I."/>
            <person name="Wypij M."/>
            <person name="Rai M."/>
            <person name="Sangal V."/>
            <person name="Goodfellow M."/>
        </authorList>
    </citation>
    <scope>NUCLEOTIDE SEQUENCE [LARGE SCALE GENOMIC DNA]</scope>
    <source>
        <strain evidence="3">DSM 104538</strain>
    </source>
</reference>
<feature type="chain" id="PRO_5045085169" description="Secreted protein" evidence="1">
    <location>
        <begin position="34"/>
        <end position="135"/>
    </location>
</feature>